<name>A0ABQ5VKD5_9RHOB</name>
<reference evidence="1" key="2">
    <citation type="submission" date="2023-01" db="EMBL/GenBank/DDBJ databases">
        <title>Draft genome sequence of Sulfitobacter pacificus strain NBRC 109915.</title>
        <authorList>
            <person name="Sun Q."/>
            <person name="Mori K."/>
        </authorList>
    </citation>
    <scope>NUCLEOTIDE SEQUENCE</scope>
    <source>
        <strain evidence="1">NBRC 109915</strain>
    </source>
</reference>
<accession>A0ABQ5VKD5</accession>
<proteinExistence type="predicted"/>
<organism evidence="1 2">
    <name type="scientific">Sulfitobacter pacificus</name>
    <dbReference type="NCBI Taxonomy" id="1499314"/>
    <lineage>
        <taxon>Bacteria</taxon>
        <taxon>Pseudomonadati</taxon>
        <taxon>Pseudomonadota</taxon>
        <taxon>Alphaproteobacteria</taxon>
        <taxon>Rhodobacterales</taxon>
        <taxon>Roseobacteraceae</taxon>
        <taxon>Sulfitobacter</taxon>
    </lineage>
</organism>
<sequence>MTLELMLNATKKGQMGLFAALDQVGLRRSLAAYFHEHASDYWHMSPLALEAFADVCIRTSAKYGIANAEYIGAFSWAMVSASPRFHEHHKMQEILHSSRSEDDKIEMLFANERADDWREIAVTAALDIDHDIAFWDENFDPSLCDEIEAKEAV</sequence>
<evidence type="ECO:0008006" key="3">
    <source>
        <dbReference type="Google" id="ProtNLM"/>
    </source>
</evidence>
<protein>
    <recommendedName>
        <fullName evidence="3">DUF4375 domain-containing protein</fullName>
    </recommendedName>
</protein>
<dbReference type="RefSeq" id="WP_284373708.1">
    <property type="nucleotide sequence ID" value="NZ_BSNL01000001.1"/>
</dbReference>
<gene>
    <name evidence="1" type="ORF">GCM10007927_23910</name>
</gene>
<evidence type="ECO:0000313" key="1">
    <source>
        <dbReference type="EMBL" id="GLQ27588.1"/>
    </source>
</evidence>
<evidence type="ECO:0000313" key="2">
    <source>
        <dbReference type="Proteomes" id="UP001161388"/>
    </source>
</evidence>
<reference evidence="1" key="1">
    <citation type="journal article" date="2014" name="Int. J. Syst. Evol. Microbiol.">
        <title>Complete genome of a new Firmicutes species belonging to the dominant human colonic microbiota ('Ruminococcus bicirculans') reveals two chromosomes and a selective capacity to utilize plant glucans.</title>
        <authorList>
            <consortium name="NISC Comparative Sequencing Program"/>
            <person name="Wegmann U."/>
            <person name="Louis P."/>
            <person name="Goesmann A."/>
            <person name="Henrissat B."/>
            <person name="Duncan S.H."/>
            <person name="Flint H.J."/>
        </authorList>
    </citation>
    <scope>NUCLEOTIDE SEQUENCE</scope>
    <source>
        <strain evidence="1">NBRC 109915</strain>
    </source>
</reference>
<dbReference type="EMBL" id="BSNL01000001">
    <property type="protein sequence ID" value="GLQ27588.1"/>
    <property type="molecule type" value="Genomic_DNA"/>
</dbReference>
<dbReference type="Proteomes" id="UP001161388">
    <property type="component" value="Unassembled WGS sequence"/>
</dbReference>
<keyword evidence="2" id="KW-1185">Reference proteome</keyword>
<comment type="caution">
    <text evidence="1">The sequence shown here is derived from an EMBL/GenBank/DDBJ whole genome shotgun (WGS) entry which is preliminary data.</text>
</comment>